<evidence type="ECO:0000313" key="6">
    <source>
        <dbReference type="Proteomes" id="UP000003704"/>
    </source>
</evidence>
<accession>I8HYV1</accession>
<dbReference type="Proteomes" id="UP000003704">
    <property type="component" value="Unassembled WGS sequence"/>
</dbReference>
<dbReference type="AlphaFoldDB" id="I8HYV1"/>
<gene>
    <name evidence="5" type="ORF">WQQ_38710</name>
</gene>
<dbReference type="InterPro" id="IPR036390">
    <property type="entry name" value="WH_DNA-bd_sf"/>
</dbReference>
<dbReference type="InterPro" id="IPR000524">
    <property type="entry name" value="Tscrpt_reg_HTH_GntR"/>
</dbReference>
<keyword evidence="3" id="KW-0804">Transcription</keyword>
<evidence type="ECO:0000256" key="3">
    <source>
        <dbReference type="ARBA" id="ARBA00023163"/>
    </source>
</evidence>
<dbReference type="InterPro" id="IPR011711">
    <property type="entry name" value="GntR_C"/>
</dbReference>
<evidence type="ECO:0000256" key="2">
    <source>
        <dbReference type="ARBA" id="ARBA00023125"/>
    </source>
</evidence>
<evidence type="ECO:0000256" key="1">
    <source>
        <dbReference type="ARBA" id="ARBA00023015"/>
    </source>
</evidence>
<evidence type="ECO:0000313" key="5">
    <source>
        <dbReference type="EMBL" id="EIT68676.1"/>
    </source>
</evidence>
<dbReference type="Gene3D" id="1.10.10.10">
    <property type="entry name" value="Winged helix-like DNA-binding domain superfamily/Winged helix DNA-binding domain"/>
    <property type="match status" value="1"/>
</dbReference>
<dbReference type="CDD" id="cd07377">
    <property type="entry name" value="WHTH_GntR"/>
    <property type="match status" value="1"/>
</dbReference>
<name>I8HYV1_9GAMM</name>
<dbReference type="PROSITE" id="PS50949">
    <property type="entry name" value="HTH_GNTR"/>
    <property type="match status" value="1"/>
</dbReference>
<keyword evidence="2" id="KW-0238">DNA-binding</keyword>
<dbReference type="Pfam" id="PF00392">
    <property type="entry name" value="GntR"/>
    <property type="match status" value="1"/>
</dbReference>
<dbReference type="SMART" id="SM00345">
    <property type="entry name" value="HTH_GNTR"/>
    <property type="match status" value="1"/>
</dbReference>
<dbReference type="PANTHER" id="PTHR43537:SF24">
    <property type="entry name" value="GLUCONATE OPERON TRANSCRIPTIONAL REPRESSOR"/>
    <property type="match status" value="1"/>
</dbReference>
<feature type="domain" description="HTH gntR-type" evidence="4">
    <location>
        <begin position="13"/>
        <end position="80"/>
    </location>
</feature>
<proteinExistence type="predicted"/>
<dbReference type="EMBL" id="AKGD01000003">
    <property type="protein sequence ID" value="EIT68676.1"/>
    <property type="molecule type" value="Genomic_DNA"/>
</dbReference>
<keyword evidence="6" id="KW-1185">Reference proteome</keyword>
<dbReference type="GO" id="GO:0003700">
    <property type="term" value="F:DNA-binding transcription factor activity"/>
    <property type="evidence" value="ECO:0007669"/>
    <property type="project" value="InterPro"/>
</dbReference>
<keyword evidence="1" id="KW-0805">Transcription regulation</keyword>
<dbReference type="PANTHER" id="PTHR43537">
    <property type="entry name" value="TRANSCRIPTIONAL REGULATOR, GNTR FAMILY"/>
    <property type="match status" value="1"/>
</dbReference>
<comment type="caution">
    <text evidence="5">The sequence shown here is derived from an EMBL/GenBank/DDBJ whole genome shotgun (WGS) entry which is preliminary data.</text>
</comment>
<organism evidence="5 6">
    <name type="scientific">Hydrocarboniphaga effusa AP103</name>
    <dbReference type="NCBI Taxonomy" id="1172194"/>
    <lineage>
        <taxon>Bacteria</taxon>
        <taxon>Pseudomonadati</taxon>
        <taxon>Pseudomonadota</taxon>
        <taxon>Gammaproteobacteria</taxon>
        <taxon>Nevskiales</taxon>
        <taxon>Nevskiaceae</taxon>
        <taxon>Hydrocarboniphaga</taxon>
    </lineage>
</organism>
<dbReference type="InterPro" id="IPR008920">
    <property type="entry name" value="TF_FadR/GntR_C"/>
</dbReference>
<dbReference type="STRING" id="1172194.WQQ_38710"/>
<evidence type="ECO:0000259" key="4">
    <source>
        <dbReference type="PROSITE" id="PS50949"/>
    </source>
</evidence>
<protein>
    <recommendedName>
        <fullName evidence="4">HTH gntR-type domain-containing protein</fullName>
    </recommendedName>
</protein>
<reference evidence="5 6" key="1">
    <citation type="journal article" date="2012" name="J. Bacteriol.">
        <title>Genome Sequence of n-Alkane-Degrading Hydrocarboniphaga effusa Strain AP103T (ATCC BAA-332T).</title>
        <authorList>
            <person name="Chang H.K."/>
            <person name="Zylstra G.J."/>
            <person name="Chae J.C."/>
        </authorList>
    </citation>
    <scope>NUCLEOTIDE SEQUENCE [LARGE SCALE GENOMIC DNA]</scope>
    <source>
        <strain evidence="5 6">AP103</strain>
    </source>
</reference>
<dbReference type="GO" id="GO:0003677">
    <property type="term" value="F:DNA binding"/>
    <property type="evidence" value="ECO:0007669"/>
    <property type="project" value="UniProtKB-KW"/>
</dbReference>
<dbReference type="SUPFAM" id="SSF46785">
    <property type="entry name" value="Winged helix' DNA-binding domain"/>
    <property type="match status" value="1"/>
</dbReference>
<dbReference type="SMART" id="SM00895">
    <property type="entry name" value="FCD"/>
    <property type="match status" value="1"/>
</dbReference>
<dbReference type="Gene3D" id="1.20.120.530">
    <property type="entry name" value="GntR ligand-binding domain-like"/>
    <property type="match status" value="1"/>
</dbReference>
<dbReference type="SUPFAM" id="SSF48008">
    <property type="entry name" value="GntR ligand-binding domain-like"/>
    <property type="match status" value="1"/>
</dbReference>
<sequence length="227" mass="25160">MRAPATGQTLDRACMRTRIRELLVSRILDGAYPAGFHLKELALAREFKVSQAPVREALRELETLGLVIAEPYRGTRVRSTDVAEMLDAYELRATIEVRSVELAMPFADSVCEALAADMERIRLGFGSPEKDTAYLPAVLAFHRRLVEASGNRAFLTTWDSFHWDVRARLLLRRIAESGNDYSAAVGFHQAILDRVRAADTAGAMAAIRVAFASFLSAFRQALDPHGP</sequence>
<dbReference type="InterPro" id="IPR036388">
    <property type="entry name" value="WH-like_DNA-bd_sf"/>
</dbReference>
<dbReference type="OrthoDB" id="9799812at2"/>
<dbReference type="Pfam" id="PF07729">
    <property type="entry name" value="FCD"/>
    <property type="match status" value="1"/>
</dbReference>